<dbReference type="OrthoDB" id="2888242at2"/>
<evidence type="ECO:0000256" key="2">
    <source>
        <dbReference type="SAM" id="Phobius"/>
    </source>
</evidence>
<keyword evidence="4" id="KW-1185">Reference proteome</keyword>
<evidence type="ECO:0000313" key="4">
    <source>
        <dbReference type="Proteomes" id="UP000248066"/>
    </source>
</evidence>
<keyword evidence="1" id="KW-0175">Coiled coil</keyword>
<accession>A0A2W0HAW3</accession>
<dbReference type="RefSeq" id="WP_110517678.1">
    <property type="nucleotide sequence ID" value="NZ_PDOF01000001.1"/>
</dbReference>
<sequence>MAKEYRKTNRLQTVLMLGVIPFMFVILIGFVLFSFAGDEVKEAVYSIPVAGAMIKPDNEVAREELEARINELKEENESLKRETNLLAAAVEEKDSQIEELEVRNGEDEDTGAEEEIGTGGDLENEQLKEAVRTLEGMTALKAASILEMLEPEQAAVYLGQMRASERSQIMGRMESEQAAVIIILLGE</sequence>
<evidence type="ECO:0000256" key="1">
    <source>
        <dbReference type="SAM" id="Coils"/>
    </source>
</evidence>
<protein>
    <recommendedName>
        <fullName evidence="5">Magnesium transporter MgtE intracellular domain-containing protein</fullName>
    </recommendedName>
</protein>
<organism evidence="3 4">
    <name type="scientific">Alteribacter lacisalsi</name>
    <dbReference type="NCBI Taxonomy" id="2045244"/>
    <lineage>
        <taxon>Bacteria</taxon>
        <taxon>Bacillati</taxon>
        <taxon>Bacillota</taxon>
        <taxon>Bacilli</taxon>
        <taxon>Bacillales</taxon>
        <taxon>Bacillaceae</taxon>
        <taxon>Alteribacter</taxon>
    </lineage>
</organism>
<evidence type="ECO:0008006" key="5">
    <source>
        <dbReference type="Google" id="ProtNLM"/>
    </source>
</evidence>
<dbReference type="EMBL" id="PDOF01000001">
    <property type="protein sequence ID" value="PYZ98021.1"/>
    <property type="molecule type" value="Genomic_DNA"/>
</dbReference>
<dbReference type="AlphaFoldDB" id="A0A2W0HAW3"/>
<keyword evidence="2" id="KW-1133">Transmembrane helix</keyword>
<feature type="coiled-coil region" evidence="1">
    <location>
        <begin position="55"/>
        <end position="110"/>
    </location>
</feature>
<keyword evidence="2" id="KW-0472">Membrane</keyword>
<comment type="caution">
    <text evidence="3">The sequence shown here is derived from an EMBL/GenBank/DDBJ whole genome shotgun (WGS) entry which is preliminary data.</text>
</comment>
<feature type="transmembrane region" description="Helical" evidence="2">
    <location>
        <begin position="12"/>
        <end position="36"/>
    </location>
</feature>
<dbReference type="SUPFAM" id="SSF158791">
    <property type="entry name" value="MgtE N-terminal domain-like"/>
    <property type="match status" value="1"/>
</dbReference>
<name>A0A2W0HAW3_9BACI</name>
<proteinExistence type="predicted"/>
<evidence type="ECO:0000313" key="3">
    <source>
        <dbReference type="EMBL" id="PYZ98021.1"/>
    </source>
</evidence>
<keyword evidence="2" id="KW-0812">Transmembrane</keyword>
<dbReference type="Proteomes" id="UP000248066">
    <property type="component" value="Unassembled WGS sequence"/>
</dbReference>
<reference evidence="3 4" key="1">
    <citation type="submission" date="2017-10" db="EMBL/GenBank/DDBJ databases">
        <title>Bacillus sp. nov., a halophilic bacterium isolated from a Yangshapao Lake.</title>
        <authorList>
            <person name="Wang H."/>
        </authorList>
    </citation>
    <scope>NUCLEOTIDE SEQUENCE [LARGE SCALE GENOMIC DNA]</scope>
    <source>
        <strain evidence="3 4">YSP-3</strain>
    </source>
</reference>
<gene>
    <name evidence="3" type="ORF">CR205_05340</name>
</gene>